<evidence type="ECO:0000313" key="4">
    <source>
        <dbReference type="EMBL" id="AWV08654.1"/>
    </source>
</evidence>
<proteinExistence type="predicted"/>
<evidence type="ECO:0000256" key="1">
    <source>
        <dbReference type="ARBA" id="ARBA00022679"/>
    </source>
</evidence>
<dbReference type="Gene3D" id="3.40.630.30">
    <property type="match status" value="1"/>
</dbReference>
<name>A0A2U9TCQ8_9GAMM</name>
<feature type="domain" description="N-acetyltransferase" evidence="3">
    <location>
        <begin position="9"/>
        <end position="179"/>
    </location>
</feature>
<dbReference type="SUPFAM" id="SSF55729">
    <property type="entry name" value="Acyl-CoA N-acyltransferases (Nat)"/>
    <property type="match status" value="1"/>
</dbReference>
<keyword evidence="1 4" id="KW-0808">Transferase</keyword>
<dbReference type="AlphaFoldDB" id="A0A2U9TCQ8"/>
<dbReference type="PROSITE" id="PS51186">
    <property type="entry name" value="GNAT"/>
    <property type="match status" value="1"/>
</dbReference>
<evidence type="ECO:0000256" key="2">
    <source>
        <dbReference type="ARBA" id="ARBA00023315"/>
    </source>
</evidence>
<dbReference type="InterPro" id="IPR000182">
    <property type="entry name" value="GNAT_dom"/>
</dbReference>
<keyword evidence="2" id="KW-0012">Acyltransferase</keyword>
<dbReference type="OrthoDB" id="143110at2"/>
<reference evidence="4 5" key="1">
    <citation type="submission" date="2018-05" db="EMBL/GenBank/DDBJ databases">
        <title>The complete genome of Lysobacter maris HZ9B, a marine bacterium antagonistic against terrestrial plant pathogens.</title>
        <authorList>
            <person name="Zhang X.-Q."/>
        </authorList>
    </citation>
    <scope>NUCLEOTIDE SEQUENCE [LARGE SCALE GENOMIC DNA]</scope>
    <source>
        <strain evidence="4 5">HZ9B</strain>
    </source>
</reference>
<dbReference type="GO" id="GO:0016747">
    <property type="term" value="F:acyltransferase activity, transferring groups other than amino-acyl groups"/>
    <property type="evidence" value="ECO:0007669"/>
    <property type="project" value="InterPro"/>
</dbReference>
<dbReference type="Proteomes" id="UP000249447">
    <property type="component" value="Chromosome"/>
</dbReference>
<gene>
    <name evidence="4" type="ORF">C9I47_2985</name>
</gene>
<protein>
    <submittedName>
        <fullName evidence="4">GCN5 family acetyltransferase</fullName>
    </submittedName>
</protein>
<evidence type="ECO:0000313" key="5">
    <source>
        <dbReference type="Proteomes" id="UP000249447"/>
    </source>
</evidence>
<evidence type="ECO:0000259" key="3">
    <source>
        <dbReference type="PROSITE" id="PS51186"/>
    </source>
</evidence>
<dbReference type="EMBL" id="CP029843">
    <property type="protein sequence ID" value="AWV08654.1"/>
    <property type="molecule type" value="Genomic_DNA"/>
</dbReference>
<dbReference type="InterPro" id="IPR050832">
    <property type="entry name" value="Bact_Acetyltransf"/>
</dbReference>
<dbReference type="KEGG" id="lmb:C9I47_2985"/>
<organism evidence="4 5">
    <name type="scientific">Marilutibacter maris</name>
    <dbReference type="NCBI Taxonomy" id="1605891"/>
    <lineage>
        <taxon>Bacteria</taxon>
        <taxon>Pseudomonadati</taxon>
        <taxon>Pseudomonadota</taxon>
        <taxon>Gammaproteobacteria</taxon>
        <taxon>Lysobacterales</taxon>
        <taxon>Lysobacteraceae</taxon>
        <taxon>Marilutibacter</taxon>
    </lineage>
</organism>
<dbReference type="RefSeq" id="WP_111267680.1">
    <property type="nucleotide sequence ID" value="NZ_CP029843.1"/>
</dbReference>
<sequence>MSAGDVVETRVRAATAADAAALAAVGAASFLEAFAGVLDGADILAHCARQHAEPVYADWLARADTALWLAETGRGAAPVGYAVLTPAALPLPDPRADDLELKRIYLLHRFHGGGLGAALLRAAVGEARRRGARRLALGVYAGNERAQGFYRRAGFQTVGERRFQVGQRHYEDAVMALEL</sequence>
<dbReference type="Pfam" id="PF00583">
    <property type="entry name" value="Acetyltransf_1"/>
    <property type="match status" value="1"/>
</dbReference>
<dbReference type="PANTHER" id="PTHR43877">
    <property type="entry name" value="AMINOALKYLPHOSPHONATE N-ACETYLTRANSFERASE-RELATED-RELATED"/>
    <property type="match status" value="1"/>
</dbReference>
<dbReference type="PANTHER" id="PTHR43877:SF1">
    <property type="entry name" value="ACETYLTRANSFERASE"/>
    <property type="match status" value="1"/>
</dbReference>
<accession>A0A2U9TCQ8</accession>
<dbReference type="InterPro" id="IPR016181">
    <property type="entry name" value="Acyl_CoA_acyltransferase"/>
</dbReference>
<keyword evidence="5" id="KW-1185">Reference proteome</keyword>